<keyword evidence="2" id="KW-1185">Reference proteome</keyword>
<dbReference type="Proteomes" id="UP001597124">
    <property type="component" value="Unassembled WGS sequence"/>
</dbReference>
<evidence type="ECO:0000313" key="1">
    <source>
        <dbReference type="EMBL" id="MFD0848221.1"/>
    </source>
</evidence>
<name>A0ABW3C3I6_SPHXN</name>
<evidence type="ECO:0008006" key="3">
    <source>
        <dbReference type="Google" id="ProtNLM"/>
    </source>
</evidence>
<evidence type="ECO:0000313" key="2">
    <source>
        <dbReference type="Proteomes" id="UP001597124"/>
    </source>
</evidence>
<accession>A0ABW3C3I6</accession>
<proteinExistence type="predicted"/>
<sequence length="401" mass="41828">MALNELTLSHTRGVRGRPFQAEIEGLTSGWVEVVSDKGAPGFAVINGRVRHEALPYQPSTVVLRERAPGQSPRLSRIEISASEPWEIEAQAASMIGEGRTLRRLLVTSVLDSGDLIWHVLAEDDLGDTEWEEVGEPTPSAPAFASEPGTLDEVTEDIDATSFGFVTASGYPPPTYLLSGTYPENVQIIVGGDLVTLPATVSSAQVPGISYIATGTGSGAIDVDLTASNGVSPDAAANATVPIDIAPPAPEWSPSSYNLELPFIDPITFGNALVVSNADTIKVIELPGEGVFYIDDGDDTPLAVNDEFPLADLADLTGESDGDTGPVTGDLVLQAIGDGGTANITITVTIADNVPVITSRTLNIEQGQTLPLGLDLSNYMSAGTGTLANDSDATLNYPDQSA</sequence>
<dbReference type="RefSeq" id="WP_381488617.1">
    <property type="nucleotide sequence ID" value="NZ_JBHTIK010000004.1"/>
</dbReference>
<dbReference type="EMBL" id="JBHTIK010000004">
    <property type="protein sequence ID" value="MFD0848221.1"/>
    <property type="molecule type" value="Genomic_DNA"/>
</dbReference>
<organism evidence="1 2">
    <name type="scientific">Sphingosinicella xenopeptidilytica</name>
    <dbReference type="NCBI Taxonomy" id="364098"/>
    <lineage>
        <taxon>Bacteria</taxon>
        <taxon>Pseudomonadati</taxon>
        <taxon>Pseudomonadota</taxon>
        <taxon>Alphaproteobacteria</taxon>
        <taxon>Sphingomonadales</taxon>
        <taxon>Sphingosinicellaceae</taxon>
        <taxon>Sphingosinicella</taxon>
    </lineage>
</organism>
<comment type="caution">
    <text evidence="1">The sequence shown here is derived from an EMBL/GenBank/DDBJ whole genome shotgun (WGS) entry which is preliminary data.</text>
</comment>
<gene>
    <name evidence="1" type="ORF">ACFQ00_07795</name>
</gene>
<reference evidence="2" key="1">
    <citation type="journal article" date="2019" name="Int. J. Syst. Evol. Microbiol.">
        <title>The Global Catalogue of Microorganisms (GCM) 10K type strain sequencing project: providing services to taxonomists for standard genome sequencing and annotation.</title>
        <authorList>
            <consortium name="The Broad Institute Genomics Platform"/>
            <consortium name="The Broad Institute Genome Sequencing Center for Infectious Disease"/>
            <person name="Wu L."/>
            <person name="Ma J."/>
        </authorList>
    </citation>
    <scope>NUCLEOTIDE SEQUENCE [LARGE SCALE GENOMIC DNA]</scope>
    <source>
        <strain evidence="2">CCUG 52537</strain>
    </source>
</reference>
<protein>
    <recommendedName>
        <fullName evidence="3">RapA2 cadherin-like domain-containing protein</fullName>
    </recommendedName>
</protein>